<accession>A0A7K1FJJ6</accession>
<proteinExistence type="predicted"/>
<protein>
    <submittedName>
        <fullName evidence="3">DUF1275 domain-containing protein</fullName>
    </submittedName>
</protein>
<feature type="transmembrane region" description="Helical" evidence="2">
    <location>
        <begin position="59"/>
        <end position="80"/>
    </location>
</feature>
<feature type="compositionally biased region" description="Polar residues" evidence="1">
    <location>
        <begin position="230"/>
        <end position="240"/>
    </location>
</feature>
<reference evidence="3 4" key="1">
    <citation type="submission" date="2019-11" db="EMBL/GenBank/DDBJ databases">
        <authorList>
            <person name="Jiang L.-Q."/>
        </authorList>
    </citation>
    <scope>NUCLEOTIDE SEQUENCE [LARGE SCALE GENOMIC DNA]</scope>
    <source>
        <strain evidence="3 4">YIM 132087</strain>
    </source>
</reference>
<evidence type="ECO:0000256" key="1">
    <source>
        <dbReference type="SAM" id="MobiDB-lite"/>
    </source>
</evidence>
<dbReference type="InterPro" id="IPR010699">
    <property type="entry name" value="DUF1275"/>
</dbReference>
<evidence type="ECO:0000313" key="3">
    <source>
        <dbReference type="EMBL" id="MTD14305.1"/>
    </source>
</evidence>
<feature type="transmembrane region" description="Helical" evidence="2">
    <location>
        <begin position="176"/>
        <end position="195"/>
    </location>
</feature>
<name>A0A7K1FJJ6_9ACTN</name>
<evidence type="ECO:0000313" key="4">
    <source>
        <dbReference type="Proteomes" id="UP000460221"/>
    </source>
</evidence>
<feature type="transmembrane region" description="Helical" evidence="2">
    <location>
        <begin position="92"/>
        <end position="111"/>
    </location>
</feature>
<dbReference type="PANTHER" id="PTHR37314:SF4">
    <property type="entry name" value="UPF0700 TRANSMEMBRANE PROTEIN YOAK"/>
    <property type="match status" value="1"/>
</dbReference>
<dbReference type="AlphaFoldDB" id="A0A7K1FJJ6"/>
<sequence>MPAMATSTRQVQLMLALTFSTGIGDAVGYLGLDRVFTGNMTGNVVILGMGLVGAEGLPVTGPLLALVGFLVGAAVGGRALKGLDAGWFPRTTILLAVVAVVIAALAGLLFVFPHPTIPVAVTVTTLLSTAMGLQAATARHIAVKDVTTVVVTSTITAIAADSPLGGGSPKGWERRLGAIVLLILGAAVGALLLRLHIGSGIALAAVVTAVVAVVGHLGHRPHRAPKPTAGQGNSTETSAA</sequence>
<evidence type="ECO:0000256" key="2">
    <source>
        <dbReference type="SAM" id="Phobius"/>
    </source>
</evidence>
<dbReference type="PANTHER" id="PTHR37314">
    <property type="entry name" value="SLR0142 PROTEIN"/>
    <property type="match status" value="1"/>
</dbReference>
<keyword evidence="2" id="KW-0472">Membrane</keyword>
<keyword evidence="2" id="KW-0812">Transmembrane</keyword>
<dbReference type="Proteomes" id="UP000460221">
    <property type="component" value="Unassembled WGS sequence"/>
</dbReference>
<dbReference type="Pfam" id="PF06912">
    <property type="entry name" value="DUF1275"/>
    <property type="match status" value="1"/>
</dbReference>
<feature type="transmembrane region" description="Helical" evidence="2">
    <location>
        <begin position="201"/>
        <end position="218"/>
    </location>
</feature>
<keyword evidence="2" id="KW-1133">Transmembrane helix</keyword>
<dbReference type="EMBL" id="WLYK01000002">
    <property type="protein sequence ID" value="MTD14305.1"/>
    <property type="molecule type" value="Genomic_DNA"/>
</dbReference>
<comment type="caution">
    <text evidence="3">The sequence shown here is derived from an EMBL/GenBank/DDBJ whole genome shotgun (WGS) entry which is preliminary data.</text>
</comment>
<organism evidence="3 4">
    <name type="scientific">Nakamurella alba</name>
    <dbReference type="NCBI Taxonomy" id="2665158"/>
    <lineage>
        <taxon>Bacteria</taxon>
        <taxon>Bacillati</taxon>
        <taxon>Actinomycetota</taxon>
        <taxon>Actinomycetes</taxon>
        <taxon>Nakamurellales</taxon>
        <taxon>Nakamurellaceae</taxon>
        <taxon>Nakamurella</taxon>
    </lineage>
</organism>
<gene>
    <name evidence="3" type="ORF">GIS00_10130</name>
</gene>
<feature type="region of interest" description="Disordered" evidence="1">
    <location>
        <begin position="221"/>
        <end position="240"/>
    </location>
</feature>
<feature type="transmembrane region" description="Helical" evidence="2">
    <location>
        <begin position="117"/>
        <end position="136"/>
    </location>
</feature>
<feature type="transmembrane region" description="Helical" evidence="2">
    <location>
        <begin position="12"/>
        <end position="32"/>
    </location>
</feature>
<keyword evidence="4" id="KW-1185">Reference proteome</keyword>